<dbReference type="PANTHER" id="PTHR38085">
    <property type="match status" value="1"/>
</dbReference>
<name>A0A152A2M5_TIELA</name>
<dbReference type="Proteomes" id="UP000076078">
    <property type="component" value="Unassembled WGS sequence"/>
</dbReference>
<reference evidence="2 3" key="1">
    <citation type="submission" date="2015-12" db="EMBL/GenBank/DDBJ databases">
        <title>Dictyostelia acquired genes for synthesis and detection of signals that induce cell-type specialization by lateral gene transfer from prokaryotes.</title>
        <authorList>
            <person name="Gloeckner G."/>
            <person name="Schaap P."/>
        </authorList>
    </citation>
    <scope>NUCLEOTIDE SEQUENCE [LARGE SCALE GENOMIC DNA]</scope>
    <source>
        <strain evidence="2 3">TK</strain>
    </source>
</reference>
<dbReference type="AlphaFoldDB" id="A0A152A2M5"/>
<keyword evidence="2" id="KW-0812">Transmembrane</keyword>
<organism evidence="2 3">
    <name type="scientific">Tieghemostelium lacteum</name>
    <name type="common">Slime mold</name>
    <name type="synonym">Dictyostelium lacteum</name>
    <dbReference type="NCBI Taxonomy" id="361077"/>
    <lineage>
        <taxon>Eukaryota</taxon>
        <taxon>Amoebozoa</taxon>
        <taxon>Evosea</taxon>
        <taxon>Eumycetozoa</taxon>
        <taxon>Dictyostelia</taxon>
        <taxon>Dictyosteliales</taxon>
        <taxon>Raperosteliaceae</taxon>
        <taxon>Tieghemostelium</taxon>
    </lineage>
</organism>
<keyword evidence="2" id="KW-0472">Membrane</keyword>
<dbReference type="EMBL" id="LODT01000013">
    <property type="protein sequence ID" value="KYR00488.1"/>
    <property type="molecule type" value="Genomic_DNA"/>
</dbReference>
<evidence type="ECO:0000313" key="2">
    <source>
        <dbReference type="EMBL" id="KYR00488.1"/>
    </source>
</evidence>
<feature type="chain" id="PRO_5007593549" evidence="1">
    <location>
        <begin position="23"/>
        <end position="383"/>
    </location>
</feature>
<keyword evidence="3" id="KW-1185">Reference proteome</keyword>
<comment type="caution">
    <text evidence="2">The sequence shown here is derived from an EMBL/GenBank/DDBJ whole genome shotgun (WGS) entry which is preliminary data.</text>
</comment>
<evidence type="ECO:0000313" key="3">
    <source>
        <dbReference type="Proteomes" id="UP000076078"/>
    </source>
</evidence>
<evidence type="ECO:0000256" key="1">
    <source>
        <dbReference type="SAM" id="SignalP"/>
    </source>
</evidence>
<dbReference type="FunCoup" id="A0A152A2M5">
    <property type="interactions" value="6"/>
</dbReference>
<dbReference type="PANTHER" id="PTHR38085:SF1">
    <property type="match status" value="1"/>
</dbReference>
<gene>
    <name evidence="2" type="ORF">DLAC_02492</name>
</gene>
<sequence length="383" mass="40679">MYSTKLFVLFNIFILSLALVNAEIYGLKSQQEVHDSISVINVGDNDVRYLTYFSSLGDFYVSGVTANVDSTGQNADVTTSAFYFSSGTSSILNLPLSYYYSYATASVSPGTVNAQGSVAAWAPSAIIEYEENNGQAGFQLNSSDKVLGWIRLDLYGNFDIDSTDQTITATANGNSISTKVYTIDAVSPDGIFALRFVVSGAPVAIGEDVEITAEQSKADVVINDYYDSNVNQNSIGCDASEPFLSCRSTGPSSNTNSRLALASFFLAASFEVDANIDNDAVSVDAGDVEIGFNWVKTVSVNNGQGSANVVAETYASKDGNSFINAKFNGTYSGQLIVHSFDTVRPDTVTWDPTVGAGISSSSSAAVLKVSAFMLFGLVLTLFI</sequence>
<protein>
    <submittedName>
        <fullName evidence="2">Putative transmembrane protein</fullName>
    </submittedName>
</protein>
<feature type="signal peptide" evidence="1">
    <location>
        <begin position="1"/>
        <end position="22"/>
    </location>
</feature>
<dbReference type="InParanoid" id="A0A152A2M5"/>
<proteinExistence type="predicted"/>
<keyword evidence="1" id="KW-0732">Signal</keyword>
<accession>A0A152A2M5</accession>
<dbReference type="OMA" id="TAGCIST"/>
<dbReference type="OrthoDB" id="19998at2759"/>